<organism evidence="3 4">
    <name type="scientific">Mycobacterium paragordonae</name>
    <dbReference type="NCBI Taxonomy" id="1389713"/>
    <lineage>
        <taxon>Bacteria</taxon>
        <taxon>Bacillati</taxon>
        <taxon>Actinomycetota</taxon>
        <taxon>Actinomycetes</taxon>
        <taxon>Mycobacteriales</taxon>
        <taxon>Mycobacteriaceae</taxon>
        <taxon>Mycobacterium</taxon>
    </lineage>
</organism>
<evidence type="ECO:0000259" key="2">
    <source>
        <dbReference type="Pfam" id="PF07859"/>
    </source>
</evidence>
<dbReference type="GO" id="GO:0016787">
    <property type="term" value="F:hydrolase activity"/>
    <property type="evidence" value="ECO:0007669"/>
    <property type="project" value="UniProtKB-KW"/>
</dbReference>
<feature type="domain" description="Alpha/beta hydrolase fold-3" evidence="2">
    <location>
        <begin position="93"/>
        <end position="298"/>
    </location>
</feature>
<evidence type="ECO:0000313" key="3">
    <source>
        <dbReference type="EMBL" id="MDP7739210.1"/>
    </source>
</evidence>
<dbReference type="Proteomes" id="UP001229081">
    <property type="component" value="Unassembled WGS sequence"/>
</dbReference>
<dbReference type="Gene3D" id="3.40.50.1820">
    <property type="entry name" value="alpha/beta hydrolase"/>
    <property type="match status" value="1"/>
</dbReference>
<dbReference type="InterPro" id="IPR050300">
    <property type="entry name" value="GDXG_lipolytic_enzyme"/>
</dbReference>
<dbReference type="InterPro" id="IPR029058">
    <property type="entry name" value="AB_hydrolase_fold"/>
</dbReference>
<dbReference type="RefSeq" id="WP_133437107.1">
    <property type="nucleotide sequence ID" value="NZ_JAUFSA010000004.1"/>
</dbReference>
<dbReference type="PANTHER" id="PTHR48081:SF8">
    <property type="entry name" value="ALPHA_BETA HYDROLASE FOLD-3 DOMAIN-CONTAINING PROTEIN-RELATED"/>
    <property type="match status" value="1"/>
</dbReference>
<reference evidence="3" key="1">
    <citation type="submission" date="2023-06" db="EMBL/GenBank/DDBJ databases">
        <title>Identification of two novel mycobacterium reveal diversities and complexities of Mycobacterium gordonae clade.</title>
        <authorList>
            <person name="Matsumoto Y."/>
            <person name="Nakamura S."/>
            <person name="Motooka D."/>
            <person name="Fukushima K."/>
        </authorList>
    </citation>
    <scope>NUCLEOTIDE SEQUENCE</scope>
    <source>
        <strain evidence="3">TY812</strain>
    </source>
</reference>
<dbReference type="PANTHER" id="PTHR48081">
    <property type="entry name" value="AB HYDROLASE SUPERFAMILY PROTEIN C4A8.06C"/>
    <property type="match status" value="1"/>
</dbReference>
<dbReference type="Pfam" id="PF07859">
    <property type="entry name" value="Abhydrolase_3"/>
    <property type="match status" value="1"/>
</dbReference>
<accession>A0AAJ1S9D7</accession>
<dbReference type="EMBL" id="JAUFSA010000004">
    <property type="protein sequence ID" value="MDP7739210.1"/>
    <property type="molecule type" value="Genomic_DNA"/>
</dbReference>
<proteinExistence type="predicted"/>
<dbReference type="InterPro" id="IPR013094">
    <property type="entry name" value="AB_hydrolase_3"/>
</dbReference>
<protein>
    <submittedName>
        <fullName evidence="3">Alpha/beta hydrolase</fullName>
    </submittedName>
</protein>
<comment type="caution">
    <text evidence="3">The sequence shown here is derived from an EMBL/GenBank/DDBJ whole genome shotgun (WGS) entry which is preliminary data.</text>
</comment>
<gene>
    <name evidence="3" type="ORF">QXL92_31240</name>
</gene>
<dbReference type="SUPFAM" id="SSF53474">
    <property type="entry name" value="alpha/beta-Hydrolases"/>
    <property type="match status" value="1"/>
</dbReference>
<keyword evidence="1 3" id="KW-0378">Hydrolase</keyword>
<evidence type="ECO:0000313" key="4">
    <source>
        <dbReference type="Proteomes" id="UP001229081"/>
    </source>
</evidence>
<sequence>MTRAADASESADTPFVERVSDRWALIFDESRSNAFELRQHLRGNCQPHRHVQVARVHSRWAHGPDGHGDIPVHIYEPLSTHTTPGANTHSALIVYFHGGGFVLRDSVGRDADCRRLANGVGAVVVAVDYRLAPQSRFPAALEDAWAATRWAADIAEQMGCDPHRVAVAGEGAGANLAIGVCLLARDRSGPPIAFQLLLCPVVDQRRQSAPTPTPPRAAVVTAEHLHWFSDQYLAGDQDRLNPLASPLLAELCTLPPAHLVLAHADPQRVAGEQFARQLRAAGVPTTARCYPGMFHGFYNLADQLDTAARANADVHTILRDALNSPDSQSRRILR</sequence>
<evidence type="ECO:0000256" key="1">
    <source>
        <dbReference type="ARBA" id="ARBA00022801"/>
    </source>
</evidence>
<dbReference type="AlphaFoldDB" id="A0AAJ1S9D7"/>
<name>A0AAJ1S9D7_9MYCO</name>